<proteinExistence type="predicted"/>
<feature type="compositionally biased region" description="Pro residues" evidence="1">
    <location>
        <begin position="65"/>
        <end position="74"/>
    </location>
</feature>
<feature type="compositionally biased region" description="Acidic residues" evidence="1">
    <location>
        <begin position="22"/>
        <end position="39"/>
    </location>
</feature>
<organism evidence="2 3">
    <name type="scientific">Lagenidium giganteum</name>
    <dbReference type="NCBI Taxonomy" id="4803"/>
    <lineage>
        <taxon>Eukaryota</taxon>
        <taxon>Sar</taxon>
        <taxon>Stramenopiles</taxon>
        <taxon>Oomycota</taxon>
        <taxon>Peronosporomycetes</taxon>
        <taxon>Pythiales</taxon>
        <taxon>Pythiaceae</taxon>
    </lineage>
</organism>
<dbReference type="Proteomes" id="UP001146120">
    <property type="component" value="Unassembled WGS sequence"/>
</dbReference>
<keyword evidence="3" id="KW-1185">Reference proteome</keyword>
<dbReference type="AlphaFoldDB" id="A0AAV2YVJ8"/>
<feature type="region of interest" description="Disordered" evidence="1">
    <location>
        <begin position="1"/>
        <end position="74"/>
    </location>
</feature>
<protein>
    <submittedName>
        <fullName evidence="2">Uncharacterized protein</fullName>
    </submittedName>
</protein>
<sequence length="219" mass="24170">MRVKTMRTRSLSSTWEKTDGSELSDNDQGDDEDDEENEVDNQHHRMQEARLIQESSRQLARVAPTPTPAMPPAPTHAVAAAKRLRIVHPCSVKSAATAVVGAAACAMAWRGWTRGQPAEVRWEVQSKAVRRLRIDVCNVAWDVPTTIAHSVAADAGVFRWKRVYWGMPIKDGYYLNIYDASGVAPDAHKAAAHSGDKENNWPGTTMPLLAQSELFAVVK</sequence>
<reference evidence="2" key="2">
    <citation type="journal article" date="2023" name="Microbiol Resour">
        <title>Decontamination and Annotation of the Draft Genome Sequence of the Oomycete Lagenidium giganteum ARSEF 373.</title>
        <authorList>
            <person name="Morgan W.R."/>
            <person name="Tartar A."/>
        </authorList>
    </citation>
    <scope>NUCLEOTIDE SEQUENCE</scope>
    <source>
        <strain evidence="2">ARSEF 373</strain>
    </source>
</reference>
<evidence type="ECO:0000313" key="3">
    <source>
        <dbReference type="Proteomes" id="UP001146120"/>
    </source>
</evidence>
<dbReference type="EMBL" id="DAKRPA010000138">
    <property type="protein sequence ID" value="DAZ97341.1"/>
    <property type="molecule type" value="Genomic_DNA"/>
</dbReference>
<name>A0AAV2YVJ8_9STRA</name>
<evidence type="ECO:0000313" key="2">
    <source>
        <dbReference type="EMBL" id="DAZ97341.1"/>
    </source>
</evidence>
<comment type="caution">
    <text evidence="2">The sequence shown here is derived from an EMBL/GenBank/DDBJ whole genome shotgun (WGS) entry which is preliminary data.</text>
</comment>
<evidence type="ECO:0000256" key="1">
    <source>
        <dbReference type="SAM" id="MobiDB-lite"/>
    </source>
</evidence>
<accession>A0AAV2YVJ8</accession>
<reference evidence="2" key="1">
    <citation type="submission" date="2022-11" db="EMBL/GenBank/DDBJ databases">
        <authorList>
            <person name="Morgan W.R."/>
            <person name="Tartar A."/>
        </authorList>
    </citation>
    <scope>NUCLEOTIDE SEQUENCE</scope>
    <source>
        <strain evidence="2">ARSEF 373</strain>
    </source>
</reference>
<gene>
    <name evidence="2" type="ORF">N0F65_010775</name>
</gene>